<accession>A0A1B6K095</accession>
<feature type="region of interest" description="Disordered" evidence="1">
    <location>
        <begin position="1"/>
        <end position="26"/>
    </location>
</feature>
<name>A0A1B6K095_9HEMI</name>
<feature type="compositionally biased region" description="Polar residues" evidence="1">
    <location>
        <begin position="168"/>
        <end position="186"/>
    </location>
</feature>
<sequence>MDNQAEKINMNQQSQENPSDEFPKLRSLEDDNIAMVVENIQENNNYREIEETALFQDHNSFKQNVQLQSSPSNEMYCLEMDCEEQCDNNEWNQIHLGNKKKVTKSDGINKIKLFLKKRNIPIIGKEKIKKKTWRMSEPRETIEQKEIRSIQSSLNMMKISHPEECNSVDVTTEENSPSQSETSSTEKTFEHDYGMGKAMTEIPSREEFICSEALEDTSANAHIPEDLEIEFPLSDISWPSGISSHSNSTTISGTEVSYISQSVLIVEGTDNFDLLAPTELDLNQSIVTKSDDSPGILPLVDISADTQNPQRASADPSVLAGDISSPGSGQSESTCSSPTTTAHDTGGLVGNNGAGGSLPQYS</sequence>
<protein>
    <submittedName>
        <fullName evidence="2">Uncharacterized protein</fullName>
    </submittedName>
</protein>
<evidence type="ECO:0000256" key="1">
    <source>
        <dbReference type="SAM" id="MobiDB-lite"/>
    </source>
</evidence>
<reference evidence="2" key="1">
    <citation type="submission" date="2015-11" db="EMBL/GenBank/DDBJ databases">
        <title>De novo transcriptome assembly of four potential Pierce s Disease insect vectors from Arizona vineyards.</title>
        <authorList>
            <person name="Tassone E.E."/>
        </authorList>
    </citation>
    <scope>NUCLEOTIDE SEQUENCE</scope>
</reference>
<dbReference type="AlphaFoldDB" id="A0A1B6K095"/>
<feature type="compositionally biased region" description="Gly residues" evidence="1">
    <location>
        <begin position="347"/>
        <end position="356"/>
    </location>
</feature>
<feature type="non-terminal residue" evidence="2">
    <location>
        <position position="362"/>
    </location>
</feature>
<gene>
    <name evidence="2" type="ORF">g.22208</name>
</gene>
<organism evidence="2">
    <name type="scientific">Homalodisca liturata</name>
    <dbReference type="NCBI Taxonomy" id="320908"/>
    <lineage>
        <taxon>Eukaryota</taxon>
        <taxon>Metazoa</taxon>
        <taxon>Ecdysozoa</taxon>
        <taxon>Arthropoda</taxon>
        <taxon>Hexapoda</taxon>
        <taxon>Insecta</taxon>
        <taxon>Pterygota</taxon>
        <taxon>Neoptera</taxon>
        <taxon>Paraneoptera</taxon>
        <taxon>Hemiptera</taxon>
        <taxon>Auchenorrhyncha</taxon>
        <taxon>Membracoidea</taxon>
        <taxon>Cicadellidae</taxon>
        <taxon>Cicadellinae</taxon>
        <taxon>Proconiini</taxon>
        <taxon>Homalodisca</taxon>
    </lineage>
</organism>
<dbReference type="EMBL" id="GECU01002831">
    <property type="protein sequence ID" value="JAT04876.1"/>
    <property type="molecule type" value="Transcribed_RNA"/>
</dbReference>
<feature type="region of interest" description="Disordered" evidence="1">
    <location>
        <begin position="164"/>
        <end position="190"/>
    </location>
</feature>
<feature type="compositionally biased region" description="Polar residues" evidence="1">
    <location>
        <begin position="325"/>
        <end position="343"/>
    </location>
</feature>
<feature type="region of interest" description="Disordered" evidence="1">
    <location>
        <begin position="298"/>
        <end position="362"/>
    </location>
</feature>
<proteinExistence type="predicted"/>
<evidence type="ECO:0000313" key="2">
    <source>
        <dbReference type="EMBL" id="JAT04876.1"/>
    </source>
</evidence>